<dbReference type="Gene3D" id="3.30.420.10">
    <property type="entry name" value="Ribonuclease H-like superfamily/Ribonuclease H"/>
    <property type="match status" value="1"/>
</dbReference>
<dbReference type="EMBL" id="JACGCM010002667">
    <property type="protein sequence ID" value="KAF6136931.1"/>
    <property type="molecule type" value="Genomic_DNA"/>
</dbReference>
<comment type="caution">
    <text evidence="1">The sequence shown here is derived from an EMBL/GenBank/DDBJ whole genome shotgun (WGS) entry which is preliminary data.</text>
</comment>
<keyword evidence="2" id="KW-1185">Reference proteome</keyword>
<sequence length="85" mass="9700">MVGSGAVFRVYNGEVIDVLTKKIVVQISYCAECSNILSSLFSIHEHGWTKIYLVSDSQTTIKAFQHNNVPWKLQASWNLFHLKCR</sequence>
<proteinExistence type="predicted"/>
<evidence type="ECO:0000313" key="2">
    <source>
        <dbReference type="Proteomes" id="UP000541444"/>
    </source>
</evidence>
<accession>A0A7J7L2R7</accession>
<reference evidence="1 2" key="1">
    <citation type="journal article" date="2020" name="IScience">
        <title>Genome Sequencing of the Endangered Kingdonia uniflora (Circaeasteraceae, Ranunculales) Reveals Potential Mechanisms of Evolutionary Specialization.</title>
        <authorList>
            <person name="Sun Y."/>
            <person name="Deng T."/>
            <person name="Zhang A."/>
            <person name="Moore M.J."/>
            <person name="Landis J.B."/>
            <person name="Lin N."/>
            <person name="Zhang H."/>
            <person name="Zhang X."/>
            <person name="Huang J."/>
            <person name="Zhang X."/>
            <person name="Sun H."/>
            <person name="Wang H."/>
        </authorList>
    </citation>
    <scope>NUCLEOTIDE SEQUENCE [LARGE SCALE GENOMIC DNA]</scope>
    <source>
        <strain evidence="1">TB1705</strain>
        <tissue evidence="1">Leaf</tissue>
    </source>
</reference>
<name>A0A7J7L2R7_9MAGN</name>
<dbReference type="AlphaFoldDB" id="A0A7J7L2R7"/>
<evidence type="ECO:0000313" key="1">
    <source>
        <dbReference type="EMBL" id="KAF6136931.1"/>
    </source>
</evidence>
<organism evidence="1 2">
    <name type="scientific">Kingdonia uniflora</name>
    <dbReference type="NCBI Taxonomy" id="39325"/>
    <lineage>
        <taxon>Eukaryota</taxon>
        <taxon>Viridiplantae</taxon>
        <taxon>Streptophyta</taxon>
        <taxon>Embryophyta</taxon>
        <taxon>Tracheophyta</taxon>
        <taxon>Spermatophyta</taxon>
        <taxon>Magnoliopsida</taxon>
        <taxon>Ranunculales</taxon>
        <taxon>Circaeasteraceae</taxon>
        <taxon>Kingdonia</taxon>
    </lineage>
</organism>
<evidence type="ECO:0008006" key="3">
    <source>
        <dbReference type="Google" id="ProtNLM"/>
    </source>
</evidence>
<gene>
    <name evidence="1" type="ORF">GIB67_025765</name>
</gene>
<dbReference type="OrthoDB" id="1022535at2759"/>
<dbReference type="Proteomes" id="UP000541444">
    <property type="component" value="Unassembled WGS sequence"/>
</dbReference>
<dbReference type="InterPro" id="IPR036397">
    <property type="entry name" value="RNaseH_sf"/>
</dbReference>
<protein>
    <recommendedName>
        <fullName evidence="3">RNase H type-1 domain-containing protein</fullName>
    </recommendedName>
</protein>
<dbReference type="GO" id="GO:0003676">
    <property type="term" value="F:nucleic acid binding"/>
    <property type="evidence" value="ECO:0007669"/>
    <property type="project" value="InterPro"/>
</dbReference>